<evidence type="ECO:0000256" key="1">
    <source>
        <dbReference type="ARBA" id="ARBA00004173"/>
    </source>
</evidence>
<protein>
    <recommendedName>
        <fullName evidence="6">Small ribosomal subunit protein mS23</fullName>
    </recommendedName>
</protein>
<dbReference type="GO" id="GO:0003735">
    <property type="term" value="F:structural constituent of ribosome"/>
    <property type="evidence" value="ECO:0007669"/>
    <property type="project" value="InterPro"/>
</dbReference>
<reference evidence="10" key="1">
    <citation type="submission" date="2013-07" db="EMBL/GenBank/DDBJ databases">
        <authorList>
            <person name="Geib S."/>
        </authorList>
    </citation>
    <scope>NUCLEOTIDE SEQUENCE</scope>
</reference>
<dbReference type="EMBL" id="CAJHJT010000012">
    <property type="protein sequence ID" value="CAD6997173.1"/>
    <property type="molecule type" value="Genomic_DNA"/>
</dbReference>
<proteinExistence type="evidence at transcript level"/>
<feature type="compositionally biased region" description="Polar residues" evidence="7">
    <location>
        <begin position="135"/>
        <end position="144"/>
    </location>
</feature>
<evidence type="ECO:0000256" key="7">
    <source>
        <dbReference type="SAM" id="MobiDB-lite"/>
    </source>
</evidence>
<keyword evidence="4" id="KW-0496">Mitochondrion</keyword>
<evidence type="ECO:0000256" key="4">
    <source>
        <dbReference type="ARBA" id="ARBA00023128"/>
    </source>
</evidence>
<accession>W8BSU6</accession>
<dbReference type="GO" id="GO:0005840">
    <property type="term" value="C:ribosome"/>
    <property type="evidence" value="ECO:0007669"/>
    <property type="project" value="InterPro"/>
</dbReference>
<dbReference type="PANTHER" id="PTHR15925:SF2">
    <property type="entry name" value="SMALL RIBOSOMAL SUBUNIT PROTEIN MS23"/>
    <property type="match status" value="1"/>
</dbReference>
<evidence type="ECO:0000256" key="6">
    <source>
        <dbReference type="ARBA" id="ARBA00035137"/>
    </source>
</evidence>
<name>W8BSU6_CERCA</name>
<dbReference type="InterPro" id="IPR019520">
    <property type="entry name" value="Ribosomal_mS23_met"/>
</dbReference>
<reference evidence="10" key="2">
    <citation type="journal article" date="2014" name="BMC Genomics">
        <title>A genomic perspective to assessing quality of mass-reared SIT flies used in Mediterranean fruit fly (Ceratitis capitata) eradication in California.</title>
        <authorList>
            <person name="Calla B."/>
            <person name="Hall B."/>
            <person name="Hou S."/>
            <person name="Geib S.M."/>
        </authorList>
    </citation>
    <scope>NUCLEOTIDE SEQUENCE</scope>
</reference>
<evidence type="ECO:0000313" key="10">
    <source>
        <dbReference type="EMBL" id="JAC02228.1"/>
    </source>
</evidence>
<evidence type="ECO:0000259" key="8">
    <source>
        <dbReference type="Pfam" id="PF10484"/>
    </source>
</evidence>
<dbReference type="AlphaFoldDB" id="W8BSU6"/>
<feature type="domain" description="Small ribosomal subunit protein mS23 conserved" evidence="8">
    <location>
        <begin position="2"/>
        <end position="123"/>
    </location>
</feature>
<feature type="region of interest" description="Disordered" evidence="7">
    <location>
        <begin position="123"/>
        <end position="164"/>
    </location>
</feature>
<dbReference type="Proteomes" id="UP000606786">
    <property type="component" value="Unassembled WGS sequence"/>
</dbReference>
<keyword evidence="5" id="KW-0687">Ribonucleoprotein</keyword>
<gene>
    <name evidence="10" type="primary">YO67</name>
    <name evidence="9" type="ORF">CCAP1982_LOCUS5815</name>
</gene>
<dbReference type="KEGG" id="ccat:101461960"/>
<dbReference type="EMBL" id="GAMC01004328">
    <property type="protein sequence ID" value="JAC02228.1"/>
    <property type="molecule type" value="mRNA"/>
</dbReference>
<reference evidence="9" key="3">
    <citation type="submission" date="2020-11" db="EMBL/GenBank/DDBJ databases">
        <authorList>
            <person name="Whitehead M."/>
        </authorList>
    </citation>
    <scope>NUCLEOTIDE SEQUENCE</scope>
    <source>
        <strain evidence="9">EGII</strain>
    </source>
</reference>
<evidence type="ECO:0000256" key="5">
    <source>
        <dbReference type="ARBA" id="ARBA00023274"/>
    </source>
</evidence>
<comment type="similarity">
    <text evidence="2">Belongs to the mitochondrion-specific ribosomal protein mS23 family.</text>
</comment>
<dbReference type="PANTHER" id="PTHR15925">
    <property type="entry name" value="MITOCHONDRIAL RIBOSOMAL PROTEIN S23"/>
    <property type="match status" value="1"/>
</dbReference>
<dbReference type="InterPro" id="IPR023611">
    <property type="entry name" value="mS23_dom_met"/>
</dbReference>
<dbReference type="CTD" id="51649"/>
<dbReference type="OrthoDB" id="10012356at2759"/>
<evidence type="ECO:0000313" key="11">
    <source>
        <dbReference type="Proteomes" id="UP000606786"/>
    </source>
</evidence>
<evidence type="ECO:0000256" key="3">
    <source>
        <dbReference type="ARBA" id="ARBA00022980"/>
    </source>
</evidence>
<dbReference type="GO" id="GO:0005739">
    <property type="term" value="C:mitochondrion"/>
    <property type="evidence" value="ECO:0007669"/>
    <property type="project" value="InterPro"/>
</dbReference>
<dbReference type="CDD" id="cd23701">
    <property type="entry name" value="At1g26750"/>
    <property type="match status" value="1"/>
</dbReference>
<feature type="compositionally biased region" description="Basic and acidic residues" evidence="7">
    <location>
        <begin position="123"/>
        <end position="134"/>
    </location>
</feature>
<dbReference type="GO" id="GO:0006412">
    <property type="term" value="P:translation"/>
    <property type="evidence" value="ECO:0007669"/>
    <property type="project" value="InterPro"/>
</dbReference>
<evidence type="ECO:0000256" key="2">
    <source>
        <dbReference type="ARBA" id="ARBA00009864"/>
    </source>
</evidence>
<keyword evidence="3" id="KW-0689">Ribosomal protein</keyword>
<dbReference type="GeneID" id="101461960"/>
<keyword evidence="11" id="KW-1185">Reference proteome</keyword>
<organism evidence="10">
    <name type="scientific">Ceratitis capitata</name>
    <name type="common">Mediterranean fruit fly</name>
    <name type="synonym">Tephritis capitata</name>
    <dbReference type="NCBI Taxonomy" id="7213"/>
    <lineage>
        <taxon>Eukaryota</taxon>
        <taxon>Metazoa</taxon>
        <taxon>Ecdysozoa</taxon>
        <taxon>Arthropoda</taxon>
        <taxon>Hexapoda</taxon>
        <taxon>Insecta</taxon>
        <taxon>Pterygota</taxon>
        <taxon>Neoptera</taxon>
        <taxon>Endopterygota</taxon>
        <taxon>Diptera</taxon>
        <taxon>Brachycera</taxon>
        <taxon>Muscomorpha</taxon>
        <taxon>Tephritoidea</taxon>
        <taxon>Tephritidae</taxon>
        <taxon>Ceratitis</taxon>
        <taxon>Ceratitis</taxon>
    </lineage>
</organism>
<dbReference type="Pfam" id="PF10484">
    <property type="entry name" value="MRP-S23"/>
    <property type="match status" value="1"/>
</dbReference>
<sequence length="164" mass="19284">MAQSRLEKIGTIFTRVNGLIKAGAMRFEDRPIWYDLYTAYPPKLEPRYDRPAPDIKIKNIFYAEDVIRAKYHKSERHETLNLLDARRKTQSQNFIQIYENLKEQNPLDEEKIFDTAVEMLAEQTRKSPEAKDESTISLSSNFADSLNKEDRNKPNVNIKKIFEE</sequence>
<comment type="subcellular location">
    <subcellularLocation>
        <location evidence="1">Mitochondrion</location>
    </subcellularLocation>
</comment>
<evidence type="ECO:0000313" key="9">
    <source>
        <dbReference type="EMBL" id="CAD6997173.1"/>
    </source>
</evidence>
<dbReference type="InterPro" id="IPR059242">
    <property type="entry name" value="mS23_dom"/>
</dbReference>